<comment type="caution">
    <text evidence="9">The sequence shown here is derived from an EMBL/GenBank/DDBJ whole genome shotgun (WGS) entry which is preliminary data.</text>
</comment>
<proteinExistence type="inferred from homology"/>
<feature type="domain" description="TRAP C4-dicarboxylate transport system permease DctM subunit" evidence="8">
    <location>
        <begin position="6"/>
        <end position="414"/>
    </location>
</feature>
<evidence type="ECO:0000259" key="8">
    <source>
        <dbReference type="Pfam" id="PF06808"/>
    </source>
</evidence>
<keyword evidence="3 7" id="KW-0997">Cell inner membrane</keyword>
<feature type="transmembrane region" description="Helical" evidence="7">
    <location>
        <begin position="168"/>
        <end position="188"/>
    </location>
</feature>
<gene>
    <name evidence="9" type="ORF">C8N42_12916</name>
</gene>
<keyword evidence="6 7" id="KW-0472">Membrane</keyword>
<feature type="transmembrane region" description="Helical" evidence="7">
    <location>
        <begin position="354"/>
        <end position="374"/>
    </location>
</feature>
<keyword evidence="7" id="KW-0813">Transport</keyword>
<comment type="caution">
    <text evidence="7">Lacks conserved residue(s) required for the propagation of feature annotation.</text>
</comment>
<keyword evidence="10" id="KW-1185">Reference proteome</keyword>
<dbReference type="GO" id="GO:0022857">
    <property type="term" value="F:transmembrane transporter activity"/>
    <property type="evidence" value="ECO:0007669"/>
    <property type="project" value="UniProtKB-UniRule"/>
</dbReference>
<feature type="transmembrane region" description="Helical" evidence="7">
    <location>
        <begin position="100"/>
        <end position="121"/>
    </location>
</feature>
<comment type="similarity">
    <text evidence="7">Belongs to the TRAP transporter large permease family.</text>
</comment>
<evidence type="ECO:0000256" key="7">
    <source>
        <dbReference type="RuleBase" id="RU369079"/>
    </source>
</evidence>
<feature type="transmembrane region" description="Helical" evidence="7">
    <location>
        <begin position="394"/>
        <end position="415"/>
    </location>
</feature>
<accession>A0A2T5H448</accession>
<keyword evidence="5 7" id="KW-1133">Transmembrane helix</keyword>
<dbReference type="PIRSF" id="PIRSF006066">
    <property type="entry name" value="HI0050"/>
    <property type="match status" value="1"/>
</dbReference>
<reference evidence="9 10" key="1">
    <citation type="submission" date="2018-04" db="EMBL/GenBank/DDBJ databases">
        <title>Genomic Encyclopedia of Archaeal and Bacterial Type Strains, Phase II (KMG-II): from individual species to whole genera.</title>
        <authorList>
            <person name="Goeker M."/>
        </authorList>
    </citation>
    <scope>NUCLEOTIDE SEQUENCE [LARGE SCALE GENOMIC DNA]</scope>
    <source>
        <strain evidence="9 10">DSM 100434</strain>
    </source>
</reference>
<dbReference type="NCBIfam" id="TIGR00786">
    <property type="entry name" value="dctM"/>
    <property type="match status" value="1"/>
</dbReference>
<feature type="transmembrane region" description="Helical" evidence="7">
    <location>
        <begin position="51"/>
        <end position="69"/>
    </location>
</feature>
<sequence length="417" mass="43276">MIAALAFVVLLALGVPIGWVLILTALAIIAQGGDWILLQSLPQQLYGGIESYALLALPLFTLLGELMGAGGIGRRLFALAGALLPPLKGGLAYVNLLANMLMASVLGSTTAQITVMSRLAVPEMERAGHPRDLSATITAAGGLLAPILPPSMNFIVFAAIAQLPVADLFLAGVVPGLAMAGLFVVVIARYARRHDLPSVAPQPFRGRALAILDALPALLVPMIAVGSILAGIATPTEAAAVSSFAAIVIGAGVYRELRFRDIPAALLRAARGAGQVLFLVACAQLLGWVLTYSNLPALTAATLQDLTSSPLGFLLLLNILLLLLGMIMEPIPAIILTAPVLLPVATDVYGIDPVAFGVICCVNLTLGLLTPPVGAGLYTTALLTETRPLRLARLLLPFFAAVLVILLGMTLFTAFQS</sequence>
<comment type="subunit">
    <text evidence="7">The complex comprises the extracytoplasmic solute receptor protein and the two transmembrane proteins.</text>
</comment>
<keyword evidence="2" id="KW-1003">Cell membrane</keyword>
<comment type="subcellular location">
    <subcellularLocation>
        <location evidence="1 7">Cell inner membrane</location>
        <topology evidence="1 7">Multi-pass membrane protein</topology>
    </subcellularLocation>
</comment>
<dbReference type="AlphaFoldDB" id="A0A2T5H448"/>
<comment type="function">
    <text evidence="7">Part of the tripartite ATP-independent periplasmic (TRAP) transport system.</text>
</comment>
<evidence type="ECO:0000256" key="2">
    <source>
        <dbReference type="ARBA" id="ARBA00022475"/>
    </source>
</evidence>
<feature type="transmembrane region" description="Helical" evidence="7">
    <location>
        <begin position="133"/>
        <end position="162"/>
    </location>
</feature>
<dbReference type="EMBL" id="QAOH01000029">
    <property type="protein sequence ID" value="PTQ66362.1"/>
    <property type="molecule type" value="Genomic_DNA"/>
</dbReference>
<evidence type="ECO:0000256" key="1">
    <source>
        <dbReference type="ARBA" id="ARBA00004429"/>
    </source>
</evidence>
<evidence type="ECO:0000256" key="4">
    <source>
        <dbReference type="ARBA" id="ARBA00022692"/>
    </source>
</evidence>
<dbReference type="InterPro" id="IPR010656">
    <property type="entry name" value="DctM"/>
</dbReference>
<organism evidence="9 10">
    <name type="scientific">Celeribacter persicus</name>
    <dbReference type="NCBI Taxonomy" id="1651082"/>
    <lineage>
        <taxon>Bacteria</taxon>
        <taxon>Pseudomonadati</taxon>
        <taxon>Pseudomonadota</taxon>
        <taxon>Alphaproteobacteria</taxon>
        <taxon>Rhodobacterales</taxon>
        <taxon>Roseobacteraceae</taxon>
        <taxon>Celeribacter</taxon>
    </lineage>
</organism>
<dbReference type="Pfam" id="PF06808">
    <property type="entry name" value="DctM"/>
    <property type="match status" value="1"/>
</dbReference>
<dbReference type="PANTHER" id="PTHR33362">
    <property type="entry name" value="SIALIC ACID TRAP TRANSPORTER PERMEASE PROTEIN SIAT-RELATED"/>
    <property type="match status" value="1"/>
</dbReference>
<protein>
    <recommendedName>
        <fullName evidence="7">TRAP transporter large permease protein</fullName>
    </recommendedName>
</protein>
<evidence type="ECO:0000313" key="9">
    <source>
        <dbReference type="EMBL" id="PTQ66362.1"/>
    </source>
</evidence>
<dbReference type="InterPro" id="IPR004681">
    <property type="entry name" value="TRAP_DctM"/>
</dbReference>
<name>A0A2T5H448_9RHOB</name>
<keyword evidence="4 7" id="KW-0812">Transmembrane</keyword>
<dbReference type="GO" id="GO:0005886">
    <property type="term" value="C:plasma membrane"/>
    <property type="evidence" value="ECO:0007669"/>
    <property type="project" value="UniProtKB-SubCell"/>
</dbReference>
<feature type="transmembrane region" description="Helical" evidence="7">
    <location>
        <begin position="276"/>
        <end position="295"/>
    </location>
</feature>
<dbReference type="PANTHER" id="PTHR33362:SF2">
    <property type="entry name" value="TRAP TRANSPORTER LARGE PERMEASE PROTEIN"/>
    <property type="match status" value="1"/>
</dbReference>
<feature type="transmembrane region" description="Helical" evidence="7">
    <location>
        <begin position="238"/>
        <end position="255"/>
    </location>
</feature>
<evidence type="ECO:0000256" key="5">
    <source>
        <dbReference type="ARBA" id="ARBA00022989"/>
    </source>
</evidence>
<dbReference type="RefSeq" id="WP_107818081.1">
    <property type="nucleotide sequence ID" value="NZ_QAOH01000029.1"/>
</dbReference>
<dbReference type="Proteomes" id="UP000244077">
    <property type="component" value="Unassembled WGS sequence"/>
</dbReference>
<feature type="transmembrane region" description="Helical" evidence="7">
    <location>
        <begin position="209"/>
        <end position="232"/>
    </location>
</feature>
<dbReference type="OrthoDB" id="9790209at2"/>
<evidence type="ECO:0000256" key="3">
    <source>
        <dbReference type="ARBA" id="ARBA00022519"/>
    </source>
</evidence>
<evidence type="ECO:0000313" key="10">
    <source>
        <dbReference type="Proteomes" id="UP000244077"/>
    </source>
</evidence>
<feature type="transmembrane region" description="Helical" evidence="7">
    <location>
        <begin position="315"/>
        <end position="342"/>
    </location>
</feature>
<evidence type="ECO:0000256" key="6">
    <source>
        <dbReference type="ARBA" id="ARBA00023136"/>
    </source>
</evidence>